<keyword evidence="2" id="KW-1185">Reference proteome</keyword>
<reference evidence="1" key="1">
    <citation type="submission" date="2025-08" db="UniProtKB">
        <authorList>
            <consortium name="Ensembl"/>
        </authorList>
    </citation>
    <scope>IDENTIFICATION</scope>
</reference>
<dbReference type="AlphaFoldDB" id="A0A8C6E5A8"/>
<dbReference type="GeneTree" id="ENSGT01000000214749"/>
<evidence type="ECO:0000313" key="1">
    <source>
        <dbReference type="Ensembl" id="ENSMMSP00000024731.1"/>
    </source>
</evidence>
<name>A0A8C6E5A8_MOSMO</name>
<protein>
    <submittedName>
        <fullName evidence="1">Uncharacterized protein</fullName>
    </submittedName>
</protein>
<organism evidence="1 2">
    <name type="scientific">Moschus moschiferus</name>
    <name type="common">Siberian musk deer</name>
    <name type="synonym">Moschus sibiricus</name>
    <dbReference type="NCBI Taxonomy" id="68415"/>
    <lineage>
        <taxon>Eukaryota</taxon>
        <taxon>Metazoa</taxon>
        <taxon>Chordata</taxon>
        <taxon>Craniata</taxon>
        <taxon>Vertebrata</taxon>
        <taxon>Euteleostomi</taxon>
        <taxon>Mammalia</taxon>
        <taxon>Eutheria</taxon>
        <taxon>Laurasiatheria</taxon>
        <taxon>Artiodactyla</taxon>
        <taxon>Ruminantia</taxon>
        <taxon>Pecora</taxon>
        <taxon>Moschidae</taxon>
        <taxon>Moschus</taxon>
    </lineage>
</organism>
<proteinExistence type="predicted"/>
<dbReference type="Proteomes" id="UP000694544">
    <property type="component" value="Unplaced"/>
</dbReference>
<evidence type="ECO:0000313" key="2">
    <source>
        <dbReference type="Proteomes" id="UP000694544"/>
    </source>
</evidence>
<reference evidence="1" key="2">
    <citation type="submission" date="2025-09" db="UniProtKB">
        <authorList>
            <consortium name="Ensembl"/>
        </authorList>
    </citation>
    <scope>IDENTIFICATION</scope>
</reference>
<accession>A0A8C6E5A8</accession>
<sequence>MYHSFFIHSSIDRHLGCFHVLAIVNSAVMNTGVRVSFSIAVSSGYIPSSGIVGSYGSFIPSF</sequence>
<dbReference type="Ensembl" id="ENSMMST00000027316.1">
    <property type="protein sequence ID" value="ENSMMSP00000024731.1"/>
    <property type="gene ID" value="ENSMMSG00000018613.1"/>
</dbReference>